<keyword evidence="1" id="KW-1133">Transmembrane helix</keyword>
<proteinExistence type="predicted"/>
<gene>
    <name evidence="2" type="ORF">L484_021708</name>
</gene>
<keyword evidence="1" id="KW-0812">Transmembrane</keyword>
<feature type="transmembrane region" description="Helical" evidence="1">
    <location>
        <begin position="54"/>
        <end position="77"/>
    </location>
</feature>
<dbReference type="PANTHER" id="PTHR33726:SF3">
    <property type="entry name" value="TRANSMEMBRANE PROTEIN"/>
    <property type="match status" value="1"/>
</dbReference>
<evidence type="ECO:0000313" key="2">
    <source>
        <dbReference type="EMBL" id="EXC29395.1"/>
    </source>
</evidence>
<evidence type="ECO:0000256" key="1">
    <source>
        <dbReference type="SAM" id="Phobius"/>
    </source>
</evidence>
<dbReference type="PANTHER" id="PTHR33726">
    <property type="entry name" value="TRANSMEMBRANE PROTEIN"/>
    <property type="match status" value="1"/>
</dbReference>
<keyword evidence="1" id="KW-0472">Membrane</keyword>
<dbReference type="AlphaFoldDB" id="W9SHB2"/>
<dbReference type="EMBL" id="KE346191">
    <property type="protein sequence ID" value="EXC29395.1"/>
    <property type="molecule type" value="Genomic_DNA"/>
</dbReference>
<sequence>MMGKKRWMFFRKLRKESSSSSTPPPSPLPRRWKLFGSAFKWRRLSLQLSFFDDVLFKVVSVLEAVVLVITLAFFYLFCGCHF</sequence>
<name>W9SHB2_9ROSA</name>
<evidence type="ECO:0008006" key="4">
    <source>
        <dbReference type="Google" id="ProtNLM"/>
    </source>
</evidence>
<dbReference type="STRING" id="981085.W9SHB2"/>
<keyword evidence="3" id="KW-1185">Reference proteome</keyword>
<reference evidence="3" key="1">
    <citation type="submission" date="2013-01" db="EMBL/GenBank/DDBJ databases">
        <title>Draft Genome Sequence of a Mulberry Tree, Morus notabilis C.K. Schneid.</title>
        <authorList>
            <person name="He N."/>
            <person name="Zhao S."/>
        </authorList>
    </citation>
    <scope>NUCLEOTIDE SEQUENCE</scope>
</reference>
<dbReference type="eggNOG" id="ENOG502SCF6">
    <property type="taxonomic scope" value="Eukaryota"/>
</dbReference>
<evidence type="ECO:0000313" key="3">
    <source>
        <dbReference type="Proteomes" id="UP000030645"/>
    </source>
</evidence>
<accession>W9SHB2</accession>
<organism evidence="2 3">
    <name type="scientific">Morus notabilis</name>
    <dbReference type="NCBI Taxonomy" id="981085"/>
    <lineage>
        <taxon>Eukaryota</taxon>
        <taxon>Viridiplantae</taxon>
        <taxon>Streptophyta</taxon>
        <taxon>Embryophyta</taxon>
        <taxon>Tracheophyta</taxon>
        <taxon>Spermatophyta</taxon>
        <taxon>Magnoliopsida</taxon>
        <taxon>eudicotyledons</taxon>
        <taxon>Gunneridae</taxon>
        <taxon>Pentapetalae</taxon>
        <taxon>rosids</taxon>
        <taxon>fabids</taxon>
        <taxon>Rosales</taxon>
        <taxon>Moraceae</taxon>
        <taxon>Moreae</taxon>
        <taxon>Morus</taxon>
    </lineage>
</organism>
<protein>
    <recommendedName>
        <fullName evidence="4">Transmembrane protein</fullName>
    </recommendedName>
</protein>
<dbReference type="Proteomes" id="UP000030645">
    <property type="component" value="Unassembled WGS sequence"/>
</dbReference>